<dbReference type="GO" id="GO:0009307">
    <property type="term" value="P:DNA restriction-modification system"/>
    <property type="evidence" value="ECO:0007669"/>
    <property type="project" value="UniProtKB-KW"/>
</dbReference>
<name>A0A0Z8G4K2_STRSU</name>
<evidence type="ECO:0000256" key="3">
    <source>
        <dbReference type="ARBA" id="ARBA00023125"/>
    </source>
</evidence>
<keyword evidence="5" id="KW-0255">Endonuclease</keyword>
<dbReference type="InterPro" id="IPR044946">
    <property type="entry name" value="Restrct_endonuc_typeI_TRD_sf"/>
</dbReference>
<dbReference type="SUPFAM" id="SSF116734">
    <property type="entry name" value="DNA methylase specificity domain"/>
    <property type="match status" value="2"/>
</dbReference>
<dbReference type="GO" id="GO:0004519">
    <property type="term" value="F:endonuclease activity"/>
    <property type="evidence" value="ECO:0007669"/>
    <property type="project" value="UniProtKB-KW"/>
</dbReference>
<dbReference type="Proteomes" id="UP000594569">
    <property type="component" value="Chromosome"/>
</dbReference>
<protein>
    <submittedName>
        <fullName evidence="5">Restriction endonuclease subunit S</fullName>
    </submittedName>
</protein>
<evidence type="ECO:0000256" key="2">
    <source>
        <dbReference type="ARBA" id="ARBA00022747"/>
    </source>
</evidence>
<comment type="similarity">
    <text evidence="1">Belongs to the type-I restriction system S methylase family.</text>
</comment>
<keyword evidence="5" id="KW-0540">Nuclease</keyword>
<dbReference type="Gene3D" id="3.90.220.20">
    <property type="entry name" value="DNA methylase specificity domains"/>
    <property type="match status" value="2"/>
</dbReference>
<dbReference type="InterPro" id="IPR000055">
    <property type="entry name" value="Restrct_endonuc_typeI_TRD"/>
</dbReference>
<dbReference type="PANTHER" id="PTHR30408:SF12">
    <property type="entry name" value="TYPE I RESTRICTION ENZYME MJAVIII SPECIFICITY SUBUNIT"/>
    <property type="match status" value="1"/>
</dbReference>
<feature type="domain" description="Type I restriction modification DNA specificity" evidence="4">
    <location>
        <begin position="19"/>
        <end position="207"/>
    </location>
</feature>
<evidence type="ECO:0000313" key="6">
    <source>
        <dbReference type="Proteomes" id="UP000594569"/>
    </source>
</evidence>
<dbReference type="InterPro" id="IPR052021">
    <property type="entry name" value="Type-I_RS_S_subunit"/>
</dbReference>
<sequence>MTKEKSTVPRLRFPGFTDAWKQRKLGEVADFSIKTNSLSRDKLSSYFYEVQNIHYGDILTKYDAILDVCNKELPSIIGSTISDFADDLLIEGDIVFADAAEDSTVGKAIEVRNFKGKNVVSGLHTIVARPKVSYAPYYLGYLINSTAYHNQILPLMQGTKVSSISKANLKSTTIVFPTLPEQEAIGSFFSDLDQLITLHQRKLDDVKELKKALLQKMFPKGNGNDFPELRFPEFKDAWKQRKLGEVLKERNESRSPSADVPLVSFTVENGVTPKTERYNREFLVRDENKKYKFTQLDDIVYNPANLKFGAIARNKYGAAVFSPIYVTYGVLSEAHPLFVELIVTSTNFIQRALRYQEGTVYERMAVKSFDLLRSEILLPALPEQEAIGNFFSDLDQLITLHQRQLDHLKLLKKALLQQMFI</sequence>
<reference evidence="5 6" key="1">
    <citation type="submission" date="2020-12" db="EMBL/GenBank/DDBJ databases">
        <title>Nonconservative transfer and diversity of a new family of integrative and conjugative elements associated with antibiotic resistance in zoonotic pathogen Streptococcus suis.</title>
        <authorList>
            <person name="Huang J."/>
        </authorList>
    </citation>
    <scope>NUCLEOTIDE SEQUENCE [LARGE SCALE GENOMIC DNA]</scope>
    <source>
        <strain evidence="5 6">YZDH1</strain>
    </source>
</reference>
<evidence type="ECO:0000256" key="1">
    <source>
        <dbReference type="ARBA" id="ARBA00010923"/>
    </source>
</evidence>
<dbReference type="RefSeq" id="WP_043026915.1">
    <property type="nucleotide sequence ID" value="NZ_CEDT01000014.1"/>
</dbReference>
<keyword evidence="3" id="KW-0238">DNA-binding</keyword>
<dbReference type="PANTHER" id="PTHR30408">
    <property type="entry name" value="TYPE-1 RESTRICTION ENZYME ECOKI SPECIFICITY PROTEIN"/>
    <property type="match status" value="1"/>
</dbReference>
<gene>
    <name evidence="5" type="ORF">I5V48_02610</name>
</gene>
<evidence type="ECO:0000259" key="4">
    <source>
        <dbReference type="Pfam" id="PF01420"/>
    </source>
</evidence>
<proteinExistence type="inferred from homology"/>
<dbReference type="GO" id="GO:0003677">
    <property type="term" value="F:DNA binding"/>
    <property type="evidence" value="ECO:0007669"/>
    <property type="project" value="UniProtKB-KW"/>
</dbReference>
<dbReference type="Pfam" id="PF01420">
    <property type="entry name" value="Methylase_S"/>
    <property type="match status" value="1"/>
</dbReference>
<dbReference type="REBASE" id="497811">
    <property type="entry name" value="S3.SsuYZDH1ORF2625P"/>
</dbReference>
<keyword evidence="5" id="KW-0378">Hydrolase</keyword>
<dbReference type="EMBL" id="CP065430">
    <property type="protein sequence ID" value="QPO27049.1"/>
    <property type="molecule type" value="Genomic_DNA"/>
</dbReference>
<organism evidence="5 6">
    <name type="scientific">Streptococcus suis</name>
    <dbReference type="NCBI Taxonomy" id="1307"/>
    <lineage>
        <taxon>Bacteria</taxon>
        <taxon>Bacillati</taxon>
        <taxon>Bacillota</taxon>
        <taxon>Bacilli</taxon>
        <taxon>Lactobacillales</taxon>
        <taxon>Streptococcaceae</taxon>
        <taxon>Streptococcus</taxon>
    </lineage>
</organism>
<evidence type="ECO:0000313" key="5">
    <source>
        <dbReference type="EMBL" id="QPO27049.1"/>
    </source>
</evidence>
<dbReference type="AlphaFoldDB" id="A0A0Z8G4K2"/>
<accession>A0A0Z8G4K2</accession>
<keyword evidence="2" id="KW-0680">Restriction system</keyword>